<keyword evidence="2" id="KW-1185">Reference proteome</keyword>
<evidence type="ECO:0000313" key="1">
    <source>
        <dbReference type="EMBL" id="KAJ2881293.1"/>
    </source>
</evidence>
<organism evidence="1 2">
    <name type="scientific">Coemansia aciculifera</name>
    <dbReference type="NCBI Taxonomy" id="417176"/>
    <lineage>
        <taxon>Eukaryota</taxon>
        <taxon>Fungi</taxon>
        <taxon>Fungi incertae sedis</taxon>
        <taxon>Zoopagomycota</taxon>
        <taxon>Kickxellomycotina</taxon>
        <taxon>Kickxellomycetes</taxon>
        <taxon>Kickxellales</taxon>
        <taxon>Kickxellaceae</taxon>
        <taxon>Coemansia</taxon>
    </lineage>
</organism>
<comment type="caution">
    <text evidence="1">The sequence shown here is derived from an EMBL/GenBank/DDBJ whole genome shotgun (WGS) entry which is preliminary data.</text>
</comment>
<name>A0ACC1LVG9_9FUNG</name>
<gene>
    <name evidence="1" type="ORF">IWW38_005817</name>
</gene>
<evidence type="ECO:0000313" key="2">
    <source>
        <dbReference type="Proteomes" id="UP001139981"/>
    </source>
</evidence>
<protein>
    <submittedName>
        <fullName evidence="1">Uncharacterized protein</fullName>
    </submittedName>
</protein>
<proteinExistence type="predicted"/>
<accession>A0ACC1LVG9</accession>
<reference evidence="1" key="1">
    <citation type="submission" date="2022-07" db="EMBL/GenBank/DDBJ databases">
        <title>Phylogenomic reconstructions and comparative analyses of Kickxellomycotina fungi.</title>
        <authorList>
            <person name="Reynolds N.K."/>
            <person name="Stajich J.E."/>
            <person name="Barry K."/>
            <person name="Grigoriev I.V."/>
            <person name="Crous P."/>
            <person name="Smith M.E."/>
        </authorList>
    </citation>
    <scope>NUCLEOTIDE SEQUENCE</scope>
    <source>
        <strain evidence="1">CBS 190363</strain>
    </source>
</reference>
<sequence>MFESDKPDARDDSKEFSSFDLQLPHVITTAFTAPEPATALGVTRTGSHITTRDVLFGLSSGKLLSLPDQLFDPRRPKKSPTKDEQAEGLMPYMPTLVLDPKRVLSYSNVVAGIAHIKSAPTHLESTSLVASYGLDLFFTRTSPSGTFDQLSPSFSKVNLVVTTLALVVGCLLGGPMVRRKLTNQAWA</sequence>
<dbReference type="EMBL" id="JANBVB010002960">
    <property type="protein sequence ID" value="KAJ2881293.1"/>
    <property type="molecule type" value="Genomic_DNA"/>
</dbReference>
<dbReference type="Proteomes" id="UP001139981">
    <property type="component" value="Unassembled WGS sequence"/>
</dbReference>